<reference evidence="11" key="1">
    <citation type="submission" date="2020-01" db="EMBL/GenBank/DDBJ databases">
        <title>Draft genome sequence of the Termite Coptotermes fromosanus.</title>
        <authorList>
            <person name="Itakura S."/>
            <person name="Yosikawa Y."/>
            <person name="Umezawa K."/>
        </authorList>
    </citation>
    <scope>NUCLEOTIDE SEQUENCE [LARGE SCALE GENOMIC DNA]</scope>
</reference>
<keyword evidence="11" id="KW-1185">Reference proteome</keyword>
<evidence type="ECO:0000256" key="9">
    <source>
        <dbReference type="SAM" id="SignalP"/>
    </source>
</evidence>
<name>A0A6L2PT06_COPFO</name>
<sequence length="673" mass="76781">MSFAALLISSLTLLSQCLTPSAQHHSFQHRLGNPEPLLLQTSDINILKEVCSWYFSEAQFIALVPVDSKIASDFTEELLPFIHTNLNMMTTVSQFDVPKDFSISSERLWKNLSILHQAFIFIVERGEALVQFLRFIQHNNIFPHLRNPRGHLLIIFMETYGNGQKEARTRDIENKYHLLFQKLWKELGILNVIMMIIRNPDDPQSTTGHTTLMAMFNPFSNPIQSTGRLVVHNENDVTNLVRSYTGMLNNLGGYPVRITLFPRTPTSFPLHSGDKVIDYIGMDGFFTRNLAKRMNFTAIAMSPKDGKEYGFMFPNNGTFTGSIGDILYDRADISLNSRFVKLYGSNDIEFTLPIDFDSLCIVAPKAKRLPKWLAFFRVFNSHVQFALVCVYVGCSVISHILQKMYSHFKHVHKDINLFDTFIEVLPPFLSLPVIRMPSLSHQRVFVMTCFVFGMIIASLFQGKLVTVLSKPDYYPDINTLEELDASGLVIGTGSPNLIQDTFSTEESSLITHLRDKITYLSMPDGLMSYVAKHHNTSALTRLSNAIYGVHLYHSPDGTFLLHIIEECPRIYSLAYIVPKGSPYLLRINKIIAQFVESGIIGKWNEEMRSNTTAFQRREYSKNDSRKVFSLEDLQMPFLILVFGLFGSAITFFVELTAQRVVCFKVPKCWKKFV</sequence>
<keyword evidence="5 8" id="KW-0472">Membrane</keyword>
<dbReference type="Proteomes" id="UP000502823">
    <property type="component" value="Unassembled WGS sequence"/>
</dbReference>
<evidence type="ECO:0000256" key="2">
    <source>
        <dbReference type="ARBA" id="ARBA00022475"/>
    </source>
</evidence>
<gene>
    <name evidence="10" type="ORF">Cfor_00946</name>
</gene>
<keyword evidence="2" id="KW-1003">Cell membrane</keyword>
<keyword evidence="3 8" id="KW-0812">Transmembrane</keyword>
<comment type="subcellular location">
    <subcellularLocation>
        <location evidence="1">Cell membrane</location>
        <topology evidence="1">Multi-pass membrane protein</topology>
    </subcellularLocation>
</comment>
<keyword evidence="7" id="KW-0325">Glycoprotein</keyword>
<dbReference type="Gene3D" id="1.10.287.70">
    <property type="match status" value="1"/>
</dbReference>
<accession>A0A6L2PT06</accession>
<evidence type="ECO:0000256" key="4">
    <source>
        <dbReference type="ARBA" id="ARBA00022989"/>
    </source>
</evidence>
<dbReference type="EMBL" id="BLKM01008244">
    <property type="protein sequence ID" value="GFG32967.1"/>
    <property type="molecule type" value="Genomic_DNA"/>
</dbReference>
<feature type="transmembrane region" description="Helical" evidence="8">
    <location>
        <begin position="444"/>
        <end position="462"/>
    </location>
</feature>
<keyword evidence="6" id="KW-0675">Receptor</keyword>
<dbReference type="FunCoup" id="A0A6L2PT06">
    <property type="interactions" value="52"/>
</dbReference>
<protein>
    <recommendedName>
        <fullName evidence="12">Ionotropic glutamate receptor L-glutamate and glycine-binding domain-containing protein</fullName>
    </recommendedName>
</protein>
<comment type="caution">
    <text evidence="10">The sequence shown here is derived from an EMBL/GenBank/DDBJ whole genome shotgun (WGS) entry which is preliminary data.</text>
</comment>
<evidence type="ECO:0000256" key="7">
    <source>
        <dbReference type="ARBA" id="ARBA00023180"/>
    </source>
</evidence>
<dbReference type="AlphaFoldDB" id="A0A6L2PT06"/>
<evidence type="ECO:0000256" key="8">
    <source>
        <dbReference type="SAM" id="Phobius"/>
    </source>
</evidence>
<proteinExistence type="predicted"/>
<dbReference type="InParanoid" id="A0A6L2PT06"/>
<dbReference type="Gene3D" id="3.40.190.10">
    <property type="entry name" value="Periplasmic binding protein-like II"/>
    <property type="match status" value="1"/>
</dbReference>
<feature type="transmembrane region" description="Helical" evidence="8">
    <location>
        <begin position="637"/>
        <end position="657"/>
    </location>
</feature>
<feature type="signal peptide" evidence="9">
    <location>
        <begin position="1"/>
        <end position="17"/>
    </location>
</feature>
<evidence type="ECO:0000256" key="3">
    <source>
        <dbReference type="ARBA" id="ARBA00022692"/>
    </source>
</evidence>
<evidence type="ECO:0008006" key="12">
    <source>
        <dbReference type="Google" id="ProtNLM"/>
    </source>
</evidence>
<dbReference type="OrthoDB" id="8195814at2759"/>
<keyword evidence="4 8" id="KW-1133">Transmembrane helix</keyword>
<evidence type="ECO:0000313" key="11">
    <source>
        <dbReference type="Proteomes" id="UP000502823"/>
    </source>
</evidence>
<dbReference type="PANTHER" id="PTHR42643">
    <property type="entry name" value="IONOTROPIC RECEPTOR 20A-RELATED"/>
    <property type="match status" value="1"/>
</dbReference>
<evidence type="ECO:0000256" key="6">
    <source>
        <dbReference type="ARBA" id="ARBA00023170"/>
    </source>
</evidence>
<dbReference type="SUPFAM" id="SSF53850">
    <property type="entry name" value="Periplasmic binding protein-like II"/>
    <property type="match status" value="1"/>
</dbReference>
<evidence type="ECO:0000256" key="5">
    <source>
        <dbReference type="ARBA" id="ARBA00023136"/>
    </source>
</evidence>
<dbReference type="PANTHER" id="PTHR42643:SF38">
    <property type="entry name" value="IONOTROPIC RECEPTOR 100A"/>
    <property type="match status" value="1"/>
</dbReference>
<organism evidence="10 11">
    <name type="scientific">Coptotermes formosanus</name>
    <name type="common">Formosan subterranean termite</name>
    <dbReference type="NCBI Taxonomy" id="36987"/>
    <lineage>
        <taxon>Eukaryota</taxon>
        <taxon>Metazoa</taxon>
        <taxon>Ecdysozoa</taxon>
        <taxon>Arthropoda</taxon>
        <taxon>Hexapoda</taxon>
        <taxon>Insecta</taxon>
        <taxon>Pterygota</taxon>
        <taxon>Neoptera</taxon>
        <taxon>Polyneoptera</taxon>
        <taxon>Dictyoptera</taxon>
        <taxon>Blattodea</taxon>
        <taxon>Blattoidea</taxon>
        <taxon>Termitoidae</taxon>
        <taxon>Rhinotermitidae</taxon>
        <taxon>Coptotermes</taxon>
    </lineage>
</organism>
<dbReference type="GO" id="GO:0005886">
    <property type="term" value="C:plasma membrane"/>
    <property type="evidence" value="ECO:0007669"/>
    <property type="project" value="UniProtKB-SubCell"/>
</dbReference>
<feature type="chain" id="PRO_5026957459" description="Ionotropic glutamate receptor L-glutamate and glycine-binding domain-containing protein" evidence="9">
    <location>
        <begin position="18"/>
        <end position="673"/>
    </location>
</feature>
<feature type="transmembrane region" description="Helical" evidence="8">
    <location>
        <begin position="383"/>
        <end position="401"/>
    </location>
</feature>
<keyword evidence="9" id="KW-0732">Signal</keyword>
<evidence type="ECO:0000313" key="10">
    <source>
        <dbReference type="EMBL" id="GFG32967.1"/>
    </source>
</evidence>
<evidence type="ECO:0000256" key="1">
    <source>
        <dbReference type="ARBA" id="ARBA00004651"/>
    </source>
</evidence>
<dbReference type="InterPro" id="IPR052192">
    <property type="entry name" value="Insect_Ionotropic_Sensory_Rcpt"/>
</dbReference>